<dbReference type="EMBL" id="PGOL01003232">
    <property type="protein sequence ID" value="PKI42080.1"/>
    <property type="molecule type" value="Genomic_DNA"/>
</dbReference>
<evidence type="ECO:0000313" key="9">
    <source>
        <dbReference type="EMBL" id="PKI42080.1"/>
    </source>
</evidence>
<dbReference type="InterPro" id="IPR045090">
    <property type="entry name" value="Pept_M3A_M3B"/>
</dbReference>
<dbReference type="Pfam" id="PF01432">
    <property type="entry name" value="Peptidase_M3"/>
    <property type="match status" value="1"/>
</dbReference>
<organism evidence="9 10">
    <name type="scientific">Punica granatum</name>
    <name type="common">Pomegranate</name>
    <dbReference type="NCBI Taxonomy" id="22663"/>
    <lineage>
        <taxon>Eukaryota</taxon>
        <taxon>Viridiplantae</taxon>
        <taxon>Streptophyta</taxon>
        <taxon>Embryophyta</taxon>
        <taxon>Tracheophyta</taxon>
        <taxon>Spermatophyta</taxon>
        <taxon>Magnoliopsida</taxon>
        <taxon>eudicotyledons</taxon>
        <taxon>Gunneridae</taxon>
        <taxon>Pentapetalae</taxon>
        <taxon>rosids</taxon>
        <taxon>malvids</taxon>
        <taxon>Myrtales</taxon>
        <taxon>Lythraceae</taxon>
        <taxon>Punica</taxon>
    </lineage>
</organism>
<dbReference type="AlphaFoldDB" id="A0A2I0IEI8"/>
<evidence type="ECO:0000256" key="6">
    <source>
        <dbReference type="ARBA" id="ARBA00023049"/>
    </source>
</evidence>
<comment type="cofactor">
    <cofactor evidence="7">
        <name>Zn(2+)</name>
        <dbReference type="ChEBI" id="CHEBI:29105"/>
    </cofactor>
    <text evidence="7">Binds 1 zinc ion.</text>
</comment>
<sequence length="90" mass="10057">IRFATVDLQLHTTYVPGGAESIYNVDRRVCEKTQVLPPLPEDRFLCGFSHIFAGGYAAGYYSYKVFVQFRGREPSPEPLLRHNGLLPAAA</sequence>
<dbReference type="GO" id="GO:0004222">
    <property type="term" value="F:metalloendopeptidase activity"/>
    <property type="evidence" value="ECO:0007669"/>
    <property type="project" value="InterPro"/>
</dbReference>
<dbReference type="GO" id="GO:0006508">
    <property type="term" value="P:proteolysis"/>
    <property type="evidence" value="ECO:0007669"/>
    <property type="project" value="UniProtKB-KW"/>
</dbReference>
<evidence type="ECO:0000256" key="7">
    <source>
        <dbReference type="RuleBase" id="RU003435"/>
    </source>
</evidence>
<dbReference type="GO" id="GO:0046872">
    <property type="term" value="F:metal ion binding"/>
    <property type="evidence" value="ECO:0007669"/>
    <property type="project" value="UniProtKB-UniRule"/>
</dbReference>
<evidence type="ECO:0000256" key="5">
    <source>
        <dbReference type="ARBA" id="ARBA00022833"/>
    </source>
</evidence>
<dbReference type="STRING" id="22663.A0A2I0IEI8"/>
<gene>
    <name evidence="9" type="ORF">CRG98_037533</name>
</gene>
<keyword evidence="3 7" id="KW-0479">Metal-binding</keyword>
<dbReference type="SUPFAM" id="SSF55486">
    <property type="entry name" value="Metalloproteases ('zincins'), catalytic domain"/>
    <property type="match status" value="1"/>
</dbReference>
<accession>A0A2I0IEI8</accession>
<feature type="domain" description="Peptidase M3A/M3B catalytic" evidence="8">
    <location>
        <begin position="2"/>
        <end position="64"/>
    </location>
</feature>
<keyword evidence="5 7" id="KW-0862">Zinc</keyword>
<feature type="non-terminal residue" evidence="9">
    <location>
        <position position="1"/>
    </location>
</feature>
<evidence type="ECO:0000256" key="1">
    <source>
        <dbReference type="ARBA" id="ARBA00006040"/>
    </source>
</evidence>
<protein>
    <recommendedName>
        <fullName evidence="8">Peptidase M3A/M3B catalytic domain-containing protein</fullName>
    </recommendedName>
</protein>
<dbReference type="GO" id="GO:0006518">
    <property type="term" value="P:peptide metabolic process"/>
    <property type="evidence" value="ECO:0007669"/>
    <property type="project" value="TreeGrafter"/>
</dbReference>
<evidence type="ECO:0000256" key="4">
    <source>
        <dbReference type="ARBA" id="ARBA00022801"/>
    </source>
</evidence>
<dbReference type="PANTHER" id="PTHR11804:SF83">
    <property type="entry name" value="LD37516P"/>
    <property type="match status" value="1"/>
</dbReference>
<dbReference type="Proteomes" id="UP000233551">
    <property type="component" value="Unassembled WGS sequence"/>
</dbReference>
<keyword evidence="10" id="KW-1185">Reference proteome</keyword>
<name>A0A2I0IEI8_PUNGR</name>
<evidence type="ECO:0000256" key="2">
    <source>
        <dbReference type="ARBA" id="ARBA00022670"/>
    </source>
</evidence>
<dbReference type="InterPro" id="IPR001567">
    <property type="entry name" value="Pept_M3A_M3B_dom"/>
</dbReference>
<proteinExistence type="inferred from homology"/>
<dbReference type="Gene3D" id="1.10.1370.10">
    <property type="entry name" value="Neurolysin, domain 3"/>
    <property type="match status" value="1"/>
</dbReference>
<comment type="caution">
    <text evidence="9">The sequence shown here is derived from an EMBL/GenBank/DDBJ whole genome shotgun (WGS) entry which is preliminary data.</text>
</comment>
<comment type="similarity">
    <text evidence="1 7">Belongs to the peptidase M3 family.</text>
</comment>
<evidence type="ECO:0000256" key="3">
    <source>
        <dbReference type="ARBA" id="ARBA00022723"/>
    </source>
</evidence>
<dbReference type="InterPro" id="IPR024077">
    <property type="entry name" value="Neurolysin/TOP_dom2"/>
</dbReference>
<dbReference type="PANTHER" id="PTHR11804">
    <property type="entry name" value="PROTEASE M3 THIMET OLIGOPEPTIDASE-RELATED"/>
    <property type="match status" value="1"/>
</dbReference>
<keyword evidence="2 7" id="KW-0645">Protease</keyword>
<keyword evidence="4 7" id="KW-0378">Hydrolase</keyword>
<keyword evidence="6 7" id="KW-0482">Metalloprotease</keyword>
<reference evidence="9 10" key="1">
    <citation type="submission" date="2017-11" db="EMBL/GenBank/DDBJ databases">
        <title>De-novo sequencing of pomegranate (Punica granatum L.) genome.</title>
        <authorList>
            <person name="Akparov Z."/>
            <person name="Amiraslanov A."/>
            <person name="Hajiyeva S."/>
            <person name="Abbasov M."/>
            <person name="Kaur K."/>
            <person name="Hamwieh A."/>
            <person name="Solovyev V."/>
            <person name="Salamov A."/>
            <person name="Braich B."/>
            <person name="Kosarev P."/>
            <person name="Mahmoud A."/>
            <person name="Hajiyev E."/>
            <person name="Babayeva S."/>
            <person name="Izzatullayeva V."/>
            <person name="Mammadov A."/>
            <person name="Mammadov A."/>
            <person name="Sharifova S."/>
            <person name="Ojaghi J."/>
            <person name="Eynullazada K."/>
            <person name="Bayramov B."/>
            <person name="Abdulazimova A."/>
            <person name="Shahmuradov I."/>
        </authorList>
    </citation>
    <scope>NUCLEOTIDE SEQUENCE [LARGE SCALE GENOMIC DNA]</scope>
    <source>
        <strain evidence="10">cv. AG2017</strain>
        <tissue evidence="9">Leaf</tissue>
    </source>
</reference>
<evidence type="ECO:0000259" key="8">
    <source>
        <dbReference type="Pfam" id="PF01432"/>
    </source>
</evidence>
<evidence type="ECO:0000313" key="10">
    <source>
        <dbReference type="Proteomes" id="UP000233551"/>
    </source>
</evidence>